<keyword evidence="2" id="KW-0812">Transmembrane</keyword>
<sequence length="147" mass="15352">MTPERFRRLTEAYGAMPEHWPQAERADAEALLAQRHPDALAALAEAGSLDLLLSAHAVAAPETELIRRIVESSPAGSSSRKPAWKKPNWWLSGAGFVGAGVAGIAAGVLVMSLATSLSGAPGGPPSLFDQTGESTVFSNGTTDWSDQ</sequence>
<accession>A0A158HAV7</accession>
<evidence type="ECO:0000256" key="1">
    <source>
        <dbReference type="SAM" id="MobiDB-lite"/>
    </source>
</evidence>
<evidence type="ECO:0000256" key="2">
    <source>
        <dbReference type="SAM" id="Phobius"/>
    </source>
</evidence>
<reference evidence="3 4" key="1">
    <citation type="submission" date="2016-01" db="EMBL/GenBank/DDBJ databases">
        <authorList>
            <person name="Oliw E.H."/>
        </authorList>
    </citation>
    <scope>NUCLEOTIDE SEQUENCE [LARGE SCALE GENOMIC DNA]</scope>
    <source>
        <strain evidence="3">LMG 22029</strain>
    </source>
</reference>
<organism evidence="3 4">
    <name type="scientific">Caballeronia sordidicola</name>
    <name type="common">Burkholderia sordidicola</name>
    <dbReference type="NCBI Taxonomy" id="196367"/>
    <lineage>
        <taxon>Bacteria</taxon>
        <taxon>Pseudomonadati</taxon>
        <taxon>Pseudomonadota</taxon>
        <taxon>Betaproteobacteria</taxon>
        <taxon>Burkholderiales</taxon>
        <taxon>Burkholderiaceae</taxon>
        <taxon>Caballeronia</taxon>
    </lineage>
</organism>
<gene>
    <name evidence="3" type="ORF">AWB64_04420</name>
</gene>
<evidence type="ECO:0000313" key="4">
    <source>
        <dbReference type="Proteomes" id="UP000054893"/>
    </source>
</evidence>
<dbReference type="OrthoDB" id="7018445at2"/>
<keyword evidence="2" id="KW-0472">Membrane</keyword>
<feature type="region of interest" description="Disordered" evidence="1">
    <location>
        <begin position="121"/>
        <end position="147"/>
    </location>
</feature>
<dbReference type="RefSeq" id="WP_060857504.1">
    <property type="nucleotide sequence ID" value="NZ_FCOC02000015.1"/>
</dbReference>
<dbReference type="Proteomes" id="UP000054893">
    <property type="component" value="Unassembled WGS sequence"/>
</dbReference>
<feature type="transmembrane region" description="Helical" evidence="2">
    <location>
        <begin position="89"/>
        <end position="114"/>
    </location>
</feature>
<evidence type="ECO:0008006" key="5">
    <source>
        <dbReference type="Google" id="ProtNLM"/>
    </source>
</evidence>
<name>A0A158HAV7_CABSO</name>
<proteinExistence type="predicted"/>
<keyword evidence="2" id="KW-1133">Transmembrane helix</keyword>
<feature type="compositionally biased region" description="Polar residues" evidence="1">
    <location>
        <begin position="128"/>
        <end position="147"/>
    </location>
</feature>
<dbReference type="AlphaFoldDB" id="A0A158HAV7"/>
<dbReference type="EMBL" id="FCOC02000015">
    <property type="protein sequence ID" value="SAL41504.1"/>
    <property type="molecule type" value="Genomic_DNA"/>
</dbReference>
<evidence type="ECO:0000313" key="3">
    <source>
        <dbReference type="EMBL" id="SAL41504.1"/>
    </source>
</evidence>
<protein>
    <recommendedName>
        <fullName evidence="5">Transmembrane protein</fullName>
    </recommendedName>
</protein>